<protein>
    <recommendedName>
        <fullName evidence="3">WD40 repeat protein</fullName>
    </recommendedName>
</protein>
<comment type="caution">
    <text evidence="1">The sequence shown here is derived from an EMBL/GenBank/DDBJ whole genome shotgun (WGS) entry which is preliminary data.</text>
</comment>
<sequence>MRYFYGITLAMFMAWPVHSEDLGRFDVPLLLGQWYWFSEASETSTPHPYKAINISFNSHYEFRIDMLRRNGKLETAAGQYSVTQQTLRLYDENGTDQVHAYQLNHHQLQLQGAIFTKLLPDNLSGLWRSNSIEGDDVSEDVDGVSLKLRPDFLFAMQVRGDSGRSVTHRGVYLVEGDHLMLIYKEGRHSSQYQLAADTLRLTNDVFGMEAVLQRQRQE</sequence>
<gene>
    <name evidence="1" type="ORF">BZJ21_02820</name>
</gene>
<dbReference type="Proteomes" id="UP000189431">
    <property type="component" value="Unassembled WGS sequence"/>
</dbReference>
<dbReference type="EMBL" id="MUFR01000005">
    <property type="protein sequence ID" value="OOF34973.1"/>
    <property type="molecule type" value="Genomic_DNA"/>
</dbReference>
<organism evidence="1 2">
    <name type="scientific">Salinivibrio costicola subsp. alcaliphilus</name>
    <dbReference type="NCBI Taxonomy" id="272773"/>
    <lineage>
        <taxon>Bacteria</taxon>
        <taxon>Pseudomonadati</taxon>
        <taxon>Pseudomonadota</taxon>
        <taxon>Gammaproteobacteria</taxon>
        <taxon>Vibrionales</taxon>
        <taxon>Vibrionaceae</taxon>
        <taxon>Salinivibrio</taxon>
    </lineage>
</organism>
<accession>A0ABX3KU81</accession>
<keyword evidence="2" id="KW-1185">Reference proteome</keyword>
<proteinExistence type="predicted"/>
<name>A0ABX3KU81_SALCS</name>
<dbReference type="RefSeq" id="WP_077460561.1">
    <property type="nucleotide sequence ID" value="NZ_MUFR01000005.1"/>
</dbReference>
<reference evidence="2" key="1">
    <citation type="submission" date="2017-01" db="EMBL/GenBank/DDBJ databases">
        <title>Draft genome of the species Salinivibrio costicola subsp. alcaliphilus.</title>
        <authorList>
            <person name="Lopez-Hermoso C."/>
            <person name="De La Haba R."/>
            <person name="Sanchez-Porro C."/>
            <person name="Ventosa A."/>
        </authorList>
    </citation>
    <scope>NUCLEOTIDE SEQUENCE [LARGE SCALE GENOMIC DNA]</scope>
    <source>
        <strain evidence="2">CBH448</strain>
    </source>
</reference>
<evidence type="ECO:0008006" key="3">
    <source>
        <dbReference type="Google" id="ProtNLM"/>
    </source>
</evidence>
<evidence type="ECO:0000313" key="2">
    <source>
        <dbReference type="Proteomes" id="UP000189431"/>
    </source>
</evidence>
<evidence type="ECO:0000313" key="1">
    <source>
        <dbReference type="EMBL" id="OOF34973.1"/>
    </source>
</evidence>